<evidence type="ECO:0000313" key="2">
    <source>
        <dbReference type="EMBL" id="PIL25660.1"/>
    </source>
</evidence>
<reference evidence="2 3" key="1">
    <citation type="journal article" date="2015" name="Sci. Rep.">
        <title>Chromosome-level genome map provides insights into diverse defense mechanisms in the medicinal fungus Ganoderma sinense.</title>
        <authorList>
            <person name="Zhu Y."/>
            <person name="Xu J."/>
            <person name="Sun C."/>
            <person name="Zhou S."/>
            <person name="Xu H."/>
            <person name="Nelson D.R."/>
            <person name="Qian J."/>
            <person name="Song J."/>
            <person name="Luo H."/>
            <person name="Xiang L."/>
            <person name="Li Y."/>
            <person name="Xu Z."/>
            <person name="Ji A."/>
            <person name="Wang L."/>
            <person name="Lu S."/>
            <person name="Hayward A."/>
            <person name="Sun W."/>
            <person name="Li X."/>
            <person name="Schwartz D.C."/>
            <person name="Wang Y."/>
            <person name="Chen S."/>
        </authorList>
    </citation>
    <scope>NUCLEOTIDE SEQUENCE [LARGE SCALE GENOMIC DNA]</scope>
    <source>
        <strain evidence="2 3">ZZ0214-1</strain>
    </source>
</reference>
<comment type="caution">
    <text evidence="2">The sequence shown here is derived from an EMBL/GenBank/DDBJ whole genome shotgun (WGS) entry which is preliminary data.</text>
</comment>
<proteinExistence type="predicted"/>
<dbReference type="AlphaFoldDB" id="A0A2G8RVW9"/>
<evidence type="ECO:0000313" key="3">
    <source>
        <dbReference type="Proteomes" id="UP000230002"/>
    </source>
</evidence>
<evidence type="ECO:0000256" key="1">
    <source>
        <dbReference type="SAM" id="MobiDB-lite"/>
    </source>
</evidence>
<name>A0A2G8RVW9_9APHY</name>
<feature type="region of interest" description="Disordered" evidence="1">
    <location>
        <begin position="65"/>
        <end position="107"/>
    </location>
</feature>
<feature type="compositionally biased region" description="Basic and acidic residues" evidence="1">
    <location>
        <begin position="75"/>
        <end position="94"/>
    </location>
</feature>
<protein>
    <submittedName>
        <fullName evidence="2">Uncharacterized protein</fullName>
    </submittedName>
</protein>
<dbReference type="Proteomes" id="UP000230002">
    <property type="component" value="Unassembled WGS sequence"/>
</dbReference>
<accession>A0A2G8RVW9</accession>
<dbReference type="EMBL" id="AYKW01000045">
    <property type="protein sequence ID" value="PIL25660.1"/>
    <property type="molecule type" value="Genomic_DNA"/>
</dbReference>
<feature type="compositionally biased region" description="Basic residues" evidence="1">
    <location>
        <begin position="65"/>
        <end position="74"/>
    </location>
</feature>
<gene>
    <name evidence="2" type="ORF">GSI_11410</name>
</gene>
<sequence length="107" mass="12568">MHRKTQLPRPPTLPLPRRALVVQPPHDRDAALRVEQRAPRLRVAAPRARRAHHPRELVFRRVHERQRRPLVRPHLRVERHERGRAPGRRPEPQRGQRALRGRGGGEG</sequence>
<keyword evidence="3" id="KW-1185">Reference proteome</keyword>
<organism evidence="2 3">
    <name type="scientific">Ganoderma sinense ZZ0214-1</name>
    <dbReference type="NCBI Taxonomy" id="1077348"/>
    <lineage>
        <taxon>Eukaryota</taxon>
        <taxon>Fungi</taxon>
        <taxon>Dikarya</taxon>
        <taxon>Basidiomycota</taxon>
        <taxon>Agaricomycotina</taxon>
        <taxon>Agaricomycetes</taxon>
        <taxon>Polyporales</taxon>
        <taxon>Polyporaceae</taxon>
        <taxon>Ganoderma</taxon>
    </lineage>
</organism>